<dbReference type="InterPro" id="IPR008278">
    <property type="entry name" value="4-PPantetheinyl_Trfase_dom"/>
</dbReference>
<reference evidence="5 6" key="1">
    <citation type="journal article" date="2010" name="Stand. Genomic Sci.">
        <title>Complete genome sequence of Geodermatophilus obscurus type strain (G-20).</title>
        <authorList>
            <person name="Ivanova N."/>
            <person name="Sikorski J."/>
            <person name="Jando M."/>
            <person name="Munk C."/>
            <person name="Lapidus A."/>
            <person name="Glavina Del Rio T."/>
            <person name="Copeland A."/>
            <person name="Tice H."/>
            <person name="Cheng J.-F."/>
            <person name="Lucas S."/>
            <person name="Chen F."/>
            <person name="Nolan M."/>
            <person name="Bruce D."/>
            <person name="Goodwin L."/>
            <person name="Pitluck S."/>
            <person name="Mavromatis K."/>
            <person name="Mikhailova N."/>
            <person name="Pati A."/>
            <person name="Chen A."/>
            <person name="Palaniappan K."/>
            <person name="Land M."/>
            <person name="Hauser L."/>
            <person name="Chang Y.-J."/>
            <person name="Jeffries C.D."/>
            <person name="Meincke L."/>
            <person name="Brettin T."/>
            <person name="Detter J.C."/>
            <person name="Detter J.C."/>
            <person name="Rohde M."/>
            <person name="Goeker M."/>
            <person name="Bristow J."/>
            <person name="Eisen J.A."/>
            <person name="Markowitz V."/>
            <person name="Hugenholtz P."/>
            <person name="Kyrpides N.C."/>
            <person name="Klenk H.-P."/>
        </authorList>
    </citation>
    <scope>NUCLEOTIDE SEQUENCE [LARGE SCALE GENOMIC DNA]</scope>
    <source>
        <strain evidence="6">ATCC 25078 / DSM 43160 / JCM 3152 / KCC A-0152 / KCTC 9177 / NBRC 13315 / NRRL B-3577 / G-20</strain>
    </source>
</reference>
<feature type="region of interest" description="Disordered" evidence="3">
    <location>
        <begin position="244"/>
        <end position="269"/>
    </location>
</feature>
<keyword evidence="2 5" id="KW-0808">Transferase</keyword>
<proteinExistence type="inferred from homology"/>
<reference evidence="6" key="2">
    <citation type="submission" date="2010-01" db="EMBL/GenBank/DDBJ databases">
        <title>The complete genome of Geodermatophilus obscurus DSM 43160.</title>
        <authorList>
            <consortium name="US DOE Joint Genome Institute (JGI-PGF)"/>
            <person name="Lucas S."/>
            <person name="Copeland A."/>
            <person name="Lapidus A."/>
            <person name="Glavina del Rio T."/>
            <person name="Dalin E."/>
            <person name="Tice H."/>
            <person name="Bruce D."/>
            <person name="Goodwin L."/>
            <person name="Pitluck S."/>
            <person name="Kyrpides N."/>
            <person name="Mavromatis K."/>
            <person name="Ivanova N."/>
            <person name="Munk A.C."/>
            <person name="Brettin T."/>
            <person name="Detter J.C."/>
            <person name="Han C."/>
            <person name="Larimer F."/>
            <person name="Land M."/>
            <person name="Hauser L."/>
            <person name="Markowitz V."/>
            <person name="Cheng J.-F."/>
            <person name="Hugenholtz P."/>
            <person name="Woyke T."/>
            <person name="Wu D."/>
            <person name="Jando M."/>
            <person name="Schneider S."/>
            <person name="Klenk H.-P."/>
            <person name="Eisen J.A."/>
        </authorList>
    </citation>
    <scope>NUCLEOTIDE SEQUENCE [LARGE SCALE GENOMIC DNA]</scope>
    <source>
        <strain evidence="6">ATCC 25078 / DSM 43160 / JCM 3152 / KCC A-0152 / KCTC 9177 / NBRC 13315 / NRRL B-3577 / G-20</strain>
    </source>
</reference>
<dbReference type="InterPro" id="IPR050559">
    <property type="entry name" value="P-Pant_transferase_sf"/>
</dbReference>
<dbReference type="GO" id="GO:0000287">
    <property type="term" value="F:magnesium ion binding"/>
    <property type="evidence" value="ECO:0007669"/>
    <property type="project" value="InterPro"/>
</dbReference>
<dbReference type="KEGG" id="gob:Gobs_3078"/>
<feature type="domain" description="4'-phosphopantetheinyl transferase" evidence="4">
    <location>
        <begin position="128"/>
        <end position="213"/>
    </location>
</feature>
<comment type="similarity">
    <text evidence="1">Belongs to the P-Pant transferase superfamily. Gsp/Sfp/HetI/AcpT family.</text>
</comment>
<dbReference type="HOGENOM" id="CLU_057011_2_1_11"/>
<dbReference type="STRING" id="526225.Gobs_3078"/>
<dbReference type="Proteomes" id="UP000001382">
    <property type="component" value="Chromosome"/>
</dbReference>
<evidence type="ECO:0000313" key="6">
    <source>
        <dbReference type="Proteomes" id="UP000001382"/>
    </source>
</evidence>
<evidence type="ECO:0000313" key="5">
    <source>
        <dbReference type="EMBL" id="ADB75688.1"/>
    </source>
</evidence>
<evidence type="ECO:0000256" key="2">
    <source>
        <dbReference type="ARBA" id="ARBA00022679"/>
    </source>
</evidence>
<feature type="compositionally biased region" description="Low complexity" evidence="3">
    <location>
        <begin position="252"/>
        <end position="269"/>
    </location>
</feature>
<dbReference type="RefSeq" id="WP_012949118.1">
    <property type="nucleotide sequence ID" value="NC_013757.1"/>
</dbReference>
<organism evidence="5 6">
    <name type="scientific">Geodermatophilus obscurus (strain ATCC 25078 / DSM 43160 / JCM 3152 / CCUG 61914 / KCC A-0152 / KCTC 9177 / NBRC 13315 / NRRL B-3577 / G-20)</name>
    <dbReference type="NCBI Taxonomy" id="526225"/>
    <lineage>
        <taxon>Bacteria</taxon>
        <taxon>Bacillati</taxon>
        <taxon>Actinomycetota</taxon>
        <taxon>Actinomycetes</taxon>
        <taxon>Geodermatophilales</taxon>
        <taxon>Geodermatophilaceae</taxon>
        <taxon>Geodermatophilus</taxon>
    </lineage>
</organism>
<dbReference type="GO" id="GO:0019878">
    <property type="term" value="P:lysine biosynthetic process via aminoadipic acid"/>
    <property type="evidence" value="ECO:0007669"/>
    <property type="project" value="TreeGrafter"/>
</dbReference>
<dbReference type="Pfam" id="PF01648">
    <property type="entry name" value="ACPS"/>
    <property type="match status" value="1"/>
</dbReference>
<dbReference type="PANTHER" id="PTHR12215:SF10">
    <property type="entry name" value="L-AMINOADIPATE-SEMIALDEHYDE DEHYDROGENASE-PHOSPHOPANTETHEINYL TRANSFERASE"/>
    <property type="match status" value="1"/>
</dbReference>
<dbReference type="OrthoDB" id="190168at2"/>
<dbReference type="InterPro" id="IPR037143">
    <property type="entry name" value="4-PPantetheinyl_Trfase_dom_sf"/>
</dbReference>
<dbReference type="AlphaFoldDB" id="D2S988"/>
<dbReference type="PANTHER" id="PTHR12215">
    <property type="entry name" value="PHOSPHOPANTETHEINE TRANSFERASE"/>
    <property type="match status" value="1"/>
</dbReference>
<evidence type="ECO:0000256" key="1">
    <source>
        <dbReference type="ARBA" id="ARBA00010990"/>
    </source>
</evidence>
<dbReference type="SUPFAM" id="SSF56214">
    <property type="entry name" value="4'-phosphopantetheinyl transferase"/>
    <property type="match status" value="2"/>
</dbReference>
<evidence type="ECO:0000256" key="3">
    <source>
        <dbReference type="SAM" id="MobiDB-lite"/>
    </source>
</evidence>
<dbReference type="Gene3D" id="3.90.470.20">
    <property type="entry name" value="4'-phosphopantetheinyl transferase domain"/>
    <property type="match status" value="2"/>
</dbReference>
<accession>D2S988</accession>
<evidence type="ECO:0000259" key="4">
    <source>
        <dbReference type="Pfam" id="PF01648"/>
    </source>
</evidence>
<dbReference type="EMBL" id="CP001867">
    <property type="protein sequence ID" value="ADB75688.1"/>
    <property type="molecule type" value="Genomic_DNA"/>
</dbReference>
<name>D2S988_GEOOG</name>
<dbReference type="eggNOG" id="COG2091">
    <property type="taxonomic scope" value="Bacteria"/>
</dbReference>
<sequence length="269" mass="28460">MRPLYGRPPWPRSGPDAAPLPGVCQVWWARPGDVRPEHDALLGQADLARRARLALPADRQRMTAGAAVARLVLGTALGTPPAELRIDRTCVTCGAPHGRPRLADADGPDFSISHSGHCVVVAVLPGGRVGVDVEAVGRYAPDEVGDLADCALAECERAHLGRLPAVDRPRAFTVSWVRREAVLKATGEGLGIPPDELAVTPASTPPRVLRRSGPEPVWLHDLPAPAGFVAALAGLGTAPDDVVHRDAGPLLRQTSRRSSGPTTRSQRYP</sequence>
<dbReference type="GO" id="GO:0005829">
    <property type="term" value="C:cytosol"/>
    <property type="evidence" value="ECO:0007669"/>
    <property type="project" value="TreeGrafter"/>
</dbReference>
<keyword evidence="6" id="KW-1185">Reference proteome</keyword>
<protein>
    <submittedName>
        <fullName evidence="5">4'-phosphopantetheinyl transferase</fullName>
    </submittedName>
</protein>
<dbReference type="GO" id="GO:0008897">
    <property type="term" value="F:holo-[acyl-carrier-protein] synthase activity"/>
    <property type="evidence" value="ECO:0007669"/>
    <property type="project" value="InterPro"/>
</dbReference>
<gene>
    <name evidence="5" type="ordered locus">Gobs_3078</name>
</gene>